<reference evidence="11 12" key="1">
    <citation type="submission" date="2019-08" db="EMBL/GenBank/DDBJ databases">
        <title>Highly reduced genomes of protist endosymbionts show evolutionary convergence.</title>
        <authorList>
            <person name="George E."/>
            <person name="Husnik F."/>
            <person name="Tashyreva D."/>
            <person name="Prokopchuk G."/>
            <person name="Horak A."/>
            <person name="Kwong W.K."/>
            <person name="Lukes J."/>
            <person name="Keeling P.J."/>
        </authorList>
    </citation>
    <scope>NUCLEOTIDE SEQUENCE [LARGE SCALE GENOMIC DNA]</scope>
    <source>
        <strain evidence="11">1604HC</strain>
    </source>
</reference>
<keyword evidence="5 9" id="KW-0676">Redox-active center</keyword>
<feature type="site" description="Deprotonates C-terminal active site Cys" evidence="8">
    <location>
        <position position="22"/>
    </location>
</feature>
<dbReference type="RefSeq" id="WP_148972153.1">
    <property type="nucleotide sequence ID" value="NZ_CP043314.1"/>
</dbReference>
<dbReference type="NCBIfam" id="TIGR01068">
    <property type="entry name" value="thioredoxin"/>
    <property type="match status" value="1"/>
</dbReference>
<dbReference type="GO" id="GO:0005737">
    <property type="term" value="C:cytoplasm"/>
    <property type="evidence" value="ECO:0007669"/>
    <property type="project" value="TreeGrafter"/>
</dbReference>
<dbReference type="Pfam" id="PF00085">
    <property type="entry name" value="Thioredoxin"/>
    <property type="match status" value="1"/>
</dbReference>
<dbReference type="PROSITE" id="PS00194">
    <property type="entry name" value="THIOREDOXIN_1"/>
    <property type="match status" value="1"/>
</dbReference>
<keyword evidence="2" id="KW-0813">Transport</keyword>
<name>A0A5C0UH29_9PROT</name>
<evidence type="ECO:0000256" key="7">
    <source>
        <dbReference type="PIRNR" id="PIRNR000077"/>
    </source>
</evidence>
<sequence length="102" mass="11864">MIKNFDSSTEKEMESNSVSILDFWADWCGPCLNFMPIFEKVAEEFPGVSFYKVNIDEAREFAQKNRIMSIPTIMVLKNGKVVDQHKGSMSEEMFREFVEKHS</sequence>
<evidence type="ECO:0000256" key="8">
    <source>
        <dbReference type="PIRSR" id="PIRSR000077-1"/>
    </source>
</evidence>
<feature type="site" description="Contributes to redox potential value" evidence="8">
    <location>
        <position position="29"/>
    </location>
</feature>
<proteinExistence type="inferred from homology"/>
<feature type="active site" description="Nucleophile" evidence="8">
    <location>
        <position position="31"/>
    </location>
</feature>
<evidence type="ECO:0000313" key="11">
    <source>
        <dbReference type="EMBL" id="QEK39030.1"/>
    </source>
</evidence>
<evidence type="ECO:0000256" key="2">
    <source>
        <dbReference type="ARBA" id="ARBA00022448"/>
    </source>
</evidence>
<evidence type="ECO:0000256" key="9">
    <source>
        <dbReference type="PIRSR" id="PIRSR000077-4"/>
    </source>
</evidence>
<feature type="disulfide bond" description="Redox-active" evidence="9">
    <location>
        <begin position="28"/>
        <end position="31"/>
    </location>
</feature>
<feature type="site" description="Contributes to redox potential value" evidence="8">
    <location>
        <position position="30"/>
    </location>
</feature>
<evidence type="ECO:0000256" key="4">
    <source>
        <dbReference type="ARBA" id="ARBA00023157"/>
    </source>
</evidence>
<evidence type="ECO:0000256" key="3">
    <source>
        <dbReference type="ARBA" id="ARBA00022982"/>
    </source>
</evidence>
<dbReference type="InterPro" id="IPR036249">
    <property type="entry name" value="Thioredoxin-like_sf"/>
</dbReference>
<dbReference type="GO" id="GO:0015035">
    <property type="term" value="F:protein-disulfide reductase activity"/>
    <property type="evidence" value="ECO:0007669"/>
    <property type="project" value="UniProtKB-UniRule"/>
</dbReference>
<dbReference type="PANTHER" id="PTHR45663:SF11">
    <property type="entry name" value="GEO12009P1"/>
    <property type="match status" value="1"/>
</dbReference>
<dbReference type="EMBL" id="CP043314">
    <property type="protein sequence ID" value="QEK39030.1"/>
    <property type="molecule type" value="Genomic_DNA"/>
</dbReference>
<evidence type="ECO:0000313" key="12">
    <source>
        <dbReference type="Proteomes" id="UP000324924"/>
    </source>
</evidence>
<evidence type="ECO:0000256" key="5">
    <source>
        <dbReference type="ARBA" id="ARBA00023284"/>
    </source>
</evidence>
<comment type="similarity">
    <text evidence="1 7">Belongs to the thioredoxin family.</text>
</comment>
<dbReference type="AlphaFoldDB" id="A0A5C0UH29"/>
<dbReference type="PROSITE" id="PS51352">
    <property type="entry name" value="THIOREDOXIN_2"/>
    <property type="match status" value="1"/>
</dbReference>
<keyword evidence="12" id="KW-1185">Reference proteome</keyword>
<accession>A0A5C0UH29</accession>
<dbReference type="OrthoDB" id="9790390at2"/>
<dbReference type="PANTHER" id="PTHR45663">
    <property type="entry name" value="GEO12009P1"/>
    <property type="match status" value="1"/>
</dbReference>
<evidence type="ECO:0000259" key="10">
    <source>
        <dbReference type="PROSITE" id="PS51352"/>
    </source>
</evidence>
<dbReference type="InterPro" id="IPR013766">
    <property type="entry name" value="Thioredoxin_domain"/>
</dbReference>
<evidence type="ECO:0000256" key="1">
    <source>
        <dbReference type="ARBA" id="ARBA00008987"/>
    </source>
</evidence>
<dbReference type="SUPFAM" id="SSF52833">
    <property type="entry name" value="Thioredoxin-like"/>
    <property type="match status" value="1"/>
</dbReference>
<feature type="active site" description="Nucleophile" evidence="8">
    <location>
        <position position="28"/>
    </location>
</feature>
<keyword evidence="4 9" id="KW-1015">Disulfide bond</keyword>
<dbReference type="PIRSF" id="PIRSF000077">
    <property type="entry name" value="Thioredoxin"/>
    <property type="match status" value="1"/>
</dbReference>
<dbReference type="Proteomes" id="UP000324924">
    <property type="component" value="Chromosome"/>
</dbReference>
<dbReference type="Gene3D" id="3.40.30.10">
    <property type="entry name" value="Glutaredoxin"/>
    <property type="match status" value="1"/>
</dbReference>
<protein>
    <recommendedName>
        <fullName evidence="6 7">Thioredoxin</fullName>
    </recommendedName>
</protein>
<dbReference type="InterPro" id="IPR005746">
    <property type="entry name" value="Thioredoxin"/>
</dbReference>
<keyword evidence="3" id="KW-0249">Electron transport</keyword>
<dbReference type="CDD" id="cd02947">
    <property type="entry name" value="TRX_family"/>
    <property type="match status" value="1"/>
</dbReference>
<dbReference type="KEGG" id="nabu:FZC36_01095"/>
<gene>
    <name evidence="11" type="primary">trxA</name>
    <name evidence="11" type="ORF">FZC36_01095</name>
</gene>
<organism evidence="11 12">
    <name type="scientific">Candidatus Nesciobacter abundans</name>
    <dbReference type="NCBI Taxonomy" id="2601668"/>
    <lineage>
        <taxon>Bacteria</taxon>
        <taxon>Pseudomonadati</taxon>
        <taxon>Pseudomonadota</taxon>
        <taxon>Alphaproteobacteria</taxon>
        <taxon>Holosporales</taxon>
        <taxon>Holosporaceae</taxon>
        <taxon>Candidatus Nesciobacter</taxon>
    </lineage>
</organism>
<evidence type="ECO:0000256" key="6">
    <source>
        <dbReference type="NCBIfam" id="TIGR01068"/>
    </source>
</evidence>
<dbReference type="PRINTS" id="PR00421">
    <property type="entry name" value="THIOREDOXIN"/>
</dbReference>
<feature type="domain" description="Thioredoxin" evidence="10">
    <location>
        <begin position="1"/>
        <end position="102"/>
    </location>
</feature>
<dbReference type="InterPro" id="IPR017937">
    <property type="entry name" value="Thioredoxin_CS"/>
</dbReference>